<reference evidence="5" key="1">
    <citation type="submission" date="2017-02" db="EMBL/GenBank/DDBJ databases">
        <authorList>
            <person name="Varghese N."/>
            <person name="Submissions S."/>
        </authorList>
    </citation>
    <scope>NUCLEOTIDE SEQUENCE [LARGE SCALE GENOMIC DNA]</scope>
    <source>
        <strain evidence="5">ATCC 27094</strain>
    </source>
</reference>
<dbReference type="EMBL" id="FUWJ01000001">
    <property type="protein sequence ID" value="SJZ49949.1"/>
    <property type="molecule type" value="Genomic_DNA"/>
</dbReference>
<feature type="binding site" evidence="2">
    <location>
        <position position="227"/>
    </location>
    <ligand>
        <name>Mg(2+)</name>
        <dbReference type="ChEBI" id="CHEBI:18420"/>
    </ligand>
</feature>
<dbReference type="InterPro" id="IPR013342">
    <property type="entry name" value="Mandelate_racemase_C"/>
</dbReference>
<dbReference type="InterPro" id="IPR034593">
    <property type="entry name" value="DgoD-like"/>
</dbReference>
<dbReference type="InterPro" id="IPR029065">
    <property type="entry name" value="Enolase_C-like"/>
</dbReference>
<dbReference type="SMART" id="SM00922">
    <property type="entry name" value="MR_MLE"/>
    <property type="match status" value="1"/>
</dbReference>
<evidence type="ECO:0000313" key="4">
    <source>
        <dbReference type="EMBL" id="SJZ49949.1"/>
    </source>
</evidence>
<dbReference type="SUPFAM" id="SSF54826">
    <property type="entry name" value="Enolase N-terminal domain-like"/>
    <property type="match status" value="1"/>
</dbReference>
<keyword evidence="2" id="KW-0479">Metal-binding</keyword>
<dbReference type="Gene3D" id="3.30.390.10">
    <property type="entry name" value="Enolase-like, N-terminal domain"/>
    <property type="match status" value="1"/>
</dbReference>
<dbReference type="GO" id="GO:0046872">
    <property type="term" value="F:metal ion binding"/>
    <property type="evidence" value="ECO:0007669"/>
    <property type="project" value="UniProtKB-KW"/>
</dbReference>
<feature type="active site" description="Proton donor/acceptor" evidence="1">
    <location>
        <position position="310"/>
    </location>
</feature>
<dbReference type="STRING" id="225324.SAMN02745126_01361"/>
<dbReference type="SFLD" id="SFLDS00001">
    <property type="entry name" value="Enolase"/>
    <property type="match status" value="1"/>
</dbReference>
<dbReference type="RefSeq" id="WP_085933001.1">
    <property type="nucleotide sequence ID" value="NZ_FUWJ01000001.1"/>
</dbReference>
<accession>A0A1T4L5F2</accession>
<feature type="active site" description="acceptor" evidence="1">
    <location>
        <position position="172"/>
    </location>
</feature>
<feature type="binding site" evidence="2">
    <location>
        <position position="201"/>
    </location>
    <ligand>
        <name>Mg(2+)</name>
        <dbReference type="ChEBI" id="CHEBI:18420"/>
    </ligand>
</feature>
<keyword evidence="5" id="KW-1185">Reference proteome</keyword>
<evidence type="ECO:0000313" key="5">
    <source>
        <dbReference type="Proteomes" id="UP000190092"/>
    </source>
</evidence>
<proteinExistence type="predicted"/>
<dbReference type="PANTHER" id="PTHR48080:SF5">
    <property type="entry name" value="D(-)-TARTRATE DEHYDRATASE"/>
    <property type="match status" value="1"/>
</dbReference>
<dbReference type="SFLD" id="SFLDF00118">
    <property type="entry name" value="D-tartrate_dehydratase"/>
    <property type="match status" value="1"/>
</dbReference>
<gene>
    <name evidence="4" type="ORF">SAMN02745126_01361</name>
</gene>
<dbReference type="PANTHER" id="PTHR48080">
    <property type="entry name" value="D-GALACTONATE DEHYDRATASE-RELATED"/>
    <property type="match status" value="1"/>
</dbReference>
<dbReference type="GO" id="GO:0047808">
    <property type="term" value="F:D(-)-tartrate dehydratase activity"/>
    <property type="evidence" value="ECO:0007669"/>
    <property type="project" value="InterPro"/>
</dbReference>
<dbReference type="AlphaFoldDB" id="A0A1T4L5F2"/>
<evidence type="ECO:0000256" key="2">
    <source>
        <dbReference type="PIRSR" id="PIRSR634611-3"/>
    </source>
</evidence>
<feature type="binding site" evidence="2">
    <location>
        <position position="253"/>
    </location>
    <ligand>
        <name>Mg(2+)</name>
        <dbReference type="ChEBI" id="CHEBI:18420"/>
    </ligand>
</feature>
<comment type="cofactor">
    <cofactor evidence="2">
        <name>Mg(2+)</name>
        <dbReference type="ChEBI" id="CHEBI:18420"/>
    </cofactor>
    <text evidence="2">Binds 1 Mg(2+) ion per subunit.</text>
</comment>
<feature type="domain" description="Mandelate racemase/muconate lactonizing enzyme C-terminal" evidence="3">
    <location>
        <begin position="151"/>
        <end position="248"/>
    </location>
</feature>
<dbReference type="InterPro" id="IPR036849">
    <property type="entry name" value="Enolase-like_C_sf"/>
</dbReference>
<evidence type="ECO:0000259" key="3">
    <source>
        <dbReference type="SMART" id="SM00922"/>
    </source>
</evidence>
<organism evidence="4 5">
    <name type="scientific">Enhydrobacter aerosaccus</name>
    <dbReference type="NCBI Taxonomy" id="225324"/>
    <lineage>
        <taxon>Bacteria</taxon>
        <taxon>Pseudomonadati</taxon>
        <taxon>Pseudomonadota</taxon>
        <taxon>Alphaproteobacteria</taxon>
        <taxon>Hyphomicrobiales</taxon>
        <taxon>Enhydrobacter</taxon>
    </lineage>
</organism>
<evidence type="ECO:0000256" key="1">
    <source>
        <dbReference type="PIRSR" id="PIRSR634611-1"/>
    </source>
</evidence>
<dbReference type="SFLD" id="SFLDG00179">
    <property type="entry name" value="mandelate_racemase"/>
    <property type="match status" value="1"/>
</dbReference>
<name>A0A1T4L5F2_9HYPH</name>
<dbReference type="InterPro" id="IPR029017">
    <property type="entry name" value="Enolase-like_N"/>
</dbReference>
<dbReference type="Proteomes" id="UP000190092">
    <property type="component" value="Unassembled WGS sequence"/>
</dbReference>
<keyword evidence="2" id="KW-0460">Magnesium</keyword>
<dbReference type="OrthoDB" id="9802699at2"/>
<dbReference type="InterPro" id="IPR034611">
    <property type="entry name" value="D-tartrate_dehydratase"/>
</dbReference>
<protein>
    <submittedName>
        <fullName evidence="4">L-alanine-DL-glutamate epimerase</fullName>
    </submittedName>
</protein>
<dbReference type="Pfam" id="PF13378">
    <property type="entry name" value="MR_MLE_C"/>
    <property type="match status" value="1"/>
</dbReference>
<sequence length="375" mass="40639">MRIVSIRERTIDISRYADPSIPSGGLTTSIVAMTTDVVRNGRPVVGFGFSSIGRFGQGGLIGERFAPRLLAAGDVDPLQAWSAMMKGEKAGGHGERCVAVGTLDMALWDAAAKIADLPLHAFLRQTFGDRADPLAVPVYASGGYLYPENDLTRLKDELQAFKDRGYRRAKIKIGATSLDQDLKRIDIAVGLFPDRHTLAVDAMNVYDRSAALATAHALLPYRLMWFEDPCDPLDFESQAAVTAVYAEPVASGEALFSDAEAKLLDRHGGLRRDRDILLFDPVHCYGVPGYLRIIEAMEGRGWSRSAFWPHGGHLFSLHLASALGLGGTEVNPSSFQPFGGLDDNAVLEAGSAVPPDAPGIGFESRPPLFDLFRRL</sequence>
<dbReference type="Gene3D" id="3.20.20.120">
    <property type="entry name" value="Enolase-like C-terminal domain"/>
    <property type="match status" value="1"/>
</dbReference>
<dbReference type="SUPFAM" id="SSF51604">
    <property type="entry name" value="Enolase C-terminal domain-like"/>
    <property type="match status" value="1"/>
</dbReference>